<dbReference type="SUPFAM" id="SSF81901">
    <property type="entry name" value="HCP-like"/>
    <property type="match status" value="1"/>
</dbReference>
<dbReference type="PROSITE" id="PS50005">
    <property type="entry name" value="TPR"/>
    <property type="match status" value="1"/>
</dbReference>
<dbReference type="InterPro" id="IPR011990">
    <property type="entry name" value="TPR-like_helical_dom_sf"/>
</dbReference>
<dbReference type="Gene3D" id="1.25.40.10">
    <property type="entry name" value="Tetratricopeptide repeat domain"/>
    <property type="match status" value="1"/>
</dbReference>
<accession>A0A0W0YCS7</accession>
<sequence>MPNHFITLMWDIVLKRVYSLLIMVCLLMQACTHNEESEKQNFKKPNLGKAASYNVQLGLGYLKQGDRPRAKKKLLTAFEQEPASPDVNSALAYYFEQTKEFEQAEKYYLKAISLTGSGGAQLNNYGAFLCRQGDYKKAEKYFLKAVNDLQYIHTAGAYENAGLCALSVPDDEKAMFYFTKALNQDPSRKVSLYELLKLEIKTGKEQTAFALVQNHPDLVLNDKILLSLAKEISEKVGQHHIAAQYEQSMNNLNSYIDNSGVNNEHNNHSG</sequence>
<gene>
    <name evidence="4" type="primary">pilF</name>
    <name evidence="4" type="ORF">Lsai_3258</name>
</gene>
<keyword evidence="2 3" id="KW-0802">TPR repeat</keyword>
<evidence type="ECO:0000313" key="5">
    <source>
        <dbReference type="Proteomes" id="UP000054621"/>
    </source>
</evidence>
<dbReference type="PANTHER" id="PTHR44227">
    <property type="match status" value="1"/>
</dbReference>
<dbReference type="InterPro" id="IPR019734">
    <property type="entry name" value="TPR_rpt"/>
</dbReference>
<proteinExistence type="predicted"/>
<dbReference type="InterPro" id="IPR013360">
    <property type="entry name" value="Pilus_4_PilW"/>
</dbReference>
<dbReference type="SMART" id="SM00028">
    <property type="entry name" value="TPR"/>
    <property type="match status" value="4"/>
</dbReference>
<protein>
    <submittedName>
        <fullName evidence="4">Twitching motility protein PilF</fullName>
    </submittedName>
</protein>
<dbReference type="eggNOG" id="COG3063">
    <property type="taxonomic scope" value="Bacteria"/>
</dbReference>
<dbReference type="NCBIfam" id="TIGR02521">
    <property type="entry name" value="type_IV_pilW"/>
    <property type="match status" value="1"/>
</dbReference>
<dbReference type="PANTHER" id="PTHR44227:SF3">
    <property type="entry name" value="PROTEIN O-MANNOSYL-TRANSFERASE TMTC4"/>
    <property type="match status" value="1"/>
</dbReference>
<reference evidence="4 5" key="1">
    <citation type="submission" date="2015-11" db="EMBL/GenBank/DDBJ databases">
        <title>Genomic analysis of 38 Legionella species identifies large and diverse effector repertoires.</title>
        <authorList>
            <person name="Burstein D."/>
            <person name="Amaro F."/>
            <person name="Zusman T."/>
            <person name="Lifshitz Z."/>
            <person name="Cohen O."/>
            <person name="Gilbert J.A."/>
            <person name="Pupko T."/>
            <person name="Shuman H.A."/>
            <person name="Segal G."/>
        </authorList>
    </citation>
    <scope>NUCLEOTIDE SEQUENCE [LARGE SCALE GENOMIC DNA]</scope>
    <source>
        <strain evidence="4 5">Mt.St.Helens-4</strain>
    </source>
</reference>
<dbReference type="AlphaFoldDB" id="A0A0W0YCS7"/>
<dbReference type="STRING" id="28087.Lsai_3258"/>
<evidence type="ECO:0000313" key="4">
    <source>
        <dbReference type="EMBL" id="KTD54436.1"/>
    </source>
</evidence>
<dbReference type="Pfam" id="PF13432">
    <property type="entry name" value="TPR_16"/>
    <property type="match status" value="1"/>
</dbReference>
<dbReference type="EMBL" id="LNYV01000037">
    <property type="protein sequence ID" value="KTD54436.1"/>
    <property type="molecule type" value="Genomic_DNA"/>
</dbReference>
<feature type="repeat" description="TPR" evidence="3">
    <location>
        <begin position="155"/>
        <end position="188"/>
    </location>
</feature>
<organism evidence="4 5">
    <name type="scientific">Legionella sainthelensi</name>
    <dbReference type="NCBI Taxonomy" id="28087"/>
    <lineage>
        <taxon>Bacteria</taxon>
        <taxon>Pseudomonadati</taxon>
        <taxon>Pseudomonadota</taxon>
        <taxon>Gammaproteobacteria</taxon>
        <taxon>Legionellales</taxon>
        <taxon>Legionellaceae</taxon>
        <taxon>Legionella</taxon>
    </lineage>
</organism>
<evidence type="ECO:0000256" key="3">
    <source>
        <dbReference type="PROSITE-ProRule" id="PRU00339"/>
    </source>
</evidence>
<evidence type="ECO:0000256" key="2">
    <source>
        <dbReference type="ARBA" id="ARBA00022803"/>
    </source>
</evidence>
<dbReference type="Proteomes" id="UP000054621">
    <property type="component" value="Unassembled WGS sequence"/>
</dbReference>
<name>A0A0W0YCS7_9GAMM</name>
<dbReference type="PATRIC" id="fig|28087.4.peg.3497"/>
<evidence type="ECO:0000256" key="1">
    <source>
        <dbReference type="ARBA" id="ARBA00022737"/>
    </source>
</evidence>
<dbReference type="InterPro" id="IPR052346">
    <property type="entry name" value="O-mannosyl-transferase_TMTC"/>
</dbReference>
<keyword evidence="1" id="KW-0677">Repeat</keyword>
<comment type="caution">
    <text evidence="4">The sequence shown here is derived from an EMBL/GenBank/DDBJ whole genome shotgun (WGS) entry which is preliminary data.</text>
</comment>